<proteinExistence type="predicted"/>
<organism evidence="2 3">
    <name type="scientific">Myotis brandtii</name>
    <name type="common">Brandt's bat</name>
    <dbReference type="NCBI Taxonomy" id="109478"/>
    <lineage>
        <taxon>Eukaryota</taxon>
        <taxon>Metazoa</taxon>
        <taxon>Chordata</taxon>
        <taxon>Craniata</taxon>
        <taxon>Vertebrata</taxon>
        <taxon>Euteleostomi</taxon>
        <taxon>Mammalia</taxon>
        <taxon>Eutheria</taxon>
        <taxon>Laurasiatheria</taxon>
        <taxon>Chiroptera</taxon>
        <taxon>Yangochiroptera</taxon>
        <taxon>Vespertilionidae</taxon>
        <taxon>Myotis</taxon>
    </lineage>
</organism>
<evidence type="ECO:0000313" key="3">
    <source>
        <dbReference type="Proteomes" id="UP000052978"/>
    </source>
</evidence>
<gene>
    <name evidence="2" type="ORF">D623_10016160</name>
</gene>
<name>S7P9W5_MYOBR</name>
<evidence type="ECO:0000256" key="1">
    <source>
        <dbReference type="SAM" id="MobiDB-lite"/>
    </source>
</evidence>
<feature type="compositionally biased region" description="Basic and acidic residues" evidence="1">
    <location>
        <begin position="1"/>
        <end position="16"/>
    </location>
</feature>
<feature type="region of interest" description="Disordered" evidence="1">
    <location>
        <begin position="70"/>
        <end position="92"/>
    </location>
</feature>
<keyword evidence="3" id="KW-1185">Reference proteome</keyword>
<dbReference type="Proteomes" id="UP000052978">
    <property type="component" value="Unassembled WGS sequence"/>
</dbReference>
<feature type="region of interest" description="Disordered" evidence="1">
    <location>
        <begin position="1"/>
        <end position="33"/>
    </location>
</feature>
<dbReference type="AlphaFoldDB" id="S7P9W5"/>
<dbReference type="EMBL" id="KE162077">
    <property type="protein sequence ID" value="EPQ06928.1"/>
    <property type="molecule type" value="Genomic_DNA"/>
</dbReference>
<protein>
    <submittedName>
        <fullName evidence="2">Mucolipin-1</fullName>
    </submittedName>
</protein>
<accession>S7P9W5</accession>
<sequence>MAGKEVGEGRFREPLARRPPRISPQHPGSTGVEPSELQAYIAQCQDSPTSGKFRRGSGSACSLCCCGRSRSRFDPPGTGRAGLPGSCRLPAP</sequence>
<reference evidence="2 3" key="1">
    <citation type="journal article" date="2013" name="Nat. Commun.">
        <title>Genome analysis reveals insights into physiology and longevity of the Brandt's bat Myotis brandtii.</title>
        <authorList>
            <person name="Seim I."/>
            <person name="Fang X."/>
            <person name="Xiong Z."/>
            <person name="Lobanov A.V."/>
            <person name="Huang Z."/>
            <person name="Ma S."/>
            <person name="Feng Y."/>
            <person name="Turanov A.A."/>
            <person name="Zhu Y."/>
            <person name="Lenz T.L."/>
            <person name="Gerashchenko M.V."/>
            <person name="Fan D."/>
            <person name="Hee Yim S."/>
            <person name="Yao X."/>
            <person name="Jordan D."/>
            <person name="Xiong Y."/>
            <person name="Ma Y."/>
            <person name="Lyapunov A.N."/>
            <person name="Chen G."/>
            <person name="Kulakova O.I."/>
            <person name="Sun Y."/>
            <person name="Lee S.G."/>
            <person name="Bronson R.T."/>
            <person name="Moskalev A.A."/>
            <person name="Sunyaev S.R."/>
            <person name="Zhang G."/>
            <person name="Krogh A."/>
            <person name="Wang J."/>
            <person name="Gladyshev V.N."/>
        </authorList>
    </citation>
    <scope>NUCLEOTIDE SEQUENCE [LARGE SCALE GENOMIC DNA]</scope>
</reference>
<evidence type="ECO:0000313" key="2">
    <source>
        <dbReference type="EMBL" id="EPQ06928.1"/>
    </source>
</evidence>